<evidence type="ECO:0000313" key="7">
    <source>
        <dbReference type="Proteomes" id="UP000271590"/>
    </source>
</evidence>
<evidence type="ECO:0000256" key="2">
    <source>
        <dbReference type="ARBA" id="ARBA00022832"/>
    </source>
</evidence>
<gene>
    <name evidence="6" type="ORF">EH244_16060</name>
</gene>
<dbReference type="PANTHER" id="PTHR43272">
    <property type="entry name" value="LONG-CHAIN-FATTY-ACID--COA LIGASE"/>
    <property type="match status" value="1"/>
</dbReference>
<keyword evidence="3" id="KW-0443">Lipid metabolism</keyword>
<evidence type="ECO:0000259" key="5">
    <source>
        <dbReference type="Pfam" id="PF00501"/>
    </source>
</evidence>
<dbReference type="GO" id="GO:0016020">
    <property type="term" value="C:membrane"/>
    <property type="evidence" value="ECO:0007669"/>
    <property type="project" value="TreeGrafter"/>
</dbReference>
<reference evidence="6 7" key="1">
    <citation type="submission" date="2018-11" db="EMBL/GenBank/DDBJ databases">
        <title>The genome of Variovorax sp T529.</title>
        <authorList>
            <person name="Gao J."/>
        </authorList>
    </citation>
    <scope>NUCLEOTIDE SEQUENCE [LARGE SCALE GENOMIC DNA]</scope>
    <source>
        <strain evidence="6 7">T529</strain>
    </source>
</reference>
<evidence type="ECO:0000256" key="3">
    <source>
        <dbReference type="ARBA" id="ARBA00023098"/>
    </source>
</evidence>
<keyword evidence="2" id="KW-0276">Fatty acid metabolism</keyword>
<comment type="caution">
    <text evidence="6">The sequence shown here is derived from an EMBL/GenBank/DDBJ whole genome shotgun (WGS) entry which is preliminary data.</text>
</comment>
<dbReference type="GO" id="GO:0004467">
    <property type="term" value="F:long-chain fatty acid-CoA ligase activity"/>
    <property type="evidence" value="ECO:0007669"/>
    <property type="project" value="TreeGrafter"/>
</dbReference>
<sequence>MDPGRAGRAGPLDCTVERGRSGQERPVIHVSASLAADEARLATLPQLWRRRCAEWGDRPALRHKERGIWQGLSWGSYFSEARAIGLAMADAGLQAGEVVSVLSDNRPRWLVVDMAAQAMGYISHGMYPCSTAAQVGHALAEAGSRVVFVENADQLVKVLAVRDACPELRHIVVLETRGLLRFTDPQVGSYDEWHAQGTQAAARDPALFDHRIDAGTGEQIAFLASTAGSTGPARLVARRQHDVLREVRTMSHWLQLRPGDRALSIMSLAQYGERMLAQKAMLMHETLLHLPENGATVFNDMLEVEPHFLFAAPRFFEKLQGMTELFMQEAVPSARNAYAACLAPRPPGWLQRTTRGRIRSALGLRNVRVALASGASSPAQVADWFDAIGVPMLDCYGMAEAGFCRIVPASSSQVTASAPIETGAQLKLAPDGEVLVRGPVSRPAYWVRGEPGAAASLADGWLRTGDLGRVDEHGRLHLLGRVRARAVGAGGEHISPEIAEDAFRLSAYIADAIVVPAEDGHSAALLALDEERIRKHAQQHRLPFTDYASLLGLPEITALIAAQVDIANGRLPENHRVRTIRVIPRSLHQGDEELTPALRLNRSVVASRYANLFTEPLGV</sequence>
<dbReference type="Pfam" id="PF00501">
    <property type="entry name" value="AMP-binding"/>
    <property type="match status" value="1"/>
</dbReference>
<feature type="domain" description="AMP-dependent synthetase/ligase" evidence="5">
    <location>
        <begin position="49"/>
        <end position="440"/>
    </location>
</feature>
<dbReference type="PANTHER" id="PTHR43272:SF32">
    <property type="entry name" value="AMP-DEPENDENT SYNTHETASE_LIGASE DOMAIN-CONTAINING PROTEIN"/>
    <property type="match status" value="1"/>
</dbReference>
<feature type="region of interest" description="Disordered" evidence="4">
    <location>
        <begin position="1"/>
        <end position="20"/>
    </location>
</feature>
<protein>
    <recommendedName>
        <fullName evidence="5">AMP-dependent synthetase/ligase domain-containing protein</fullName>
    </recommendedName>
</protein>
<evidence type="ECO:0000256" key="1">
    <source>
        <dbReference type="ARBA" id="ARBA00022598"/>
    </source>
</evidence>
<accession>A0A3P3EQD3</accession>
<dbReference type="SUPFAM" id="SSF56801">
    <property type="entry name" value="Acetyl-CoA synthetase-like"/>
    <property type="match status" value="1"/>
</dbReference>
<organism evidence="6 7">
    <name type="scientific">Variovorax beijingensis</name>
    <dbReference type="NCBI Taxonomy" id="2496117"/>
    <lineage>
        <taxon>Bacteria</taxon>
        <taxon>Pseudomonadati</taxon>
        <taxon>Pseudomonadota</taxon>
        <taxon>Betaproteobacteria</taxon>
        <taxon>Burkholderiales</taxon>
        <taxon>Comamonadaceae</taxon>
        <taxon>Variovorax</taxon>
    </lineage>
</organism>
<dbReference type="EMBL" id="RQXU01000008">
    <property type="protein sequence ID" value="RRH87568.1"/>
    <property type="molecule type" value="Genomic_DNA"/>
</dbReference>
<dbReference type="Gene3D" id="3.40.50.12780">
    <property type="entry name" value="N-terminal domain of ligase-like"/>
    <property type="match status" value="1"/>
</dbReference>
<dbReference type="Proteomes" id="UP000271590">
    <property type="component" value="Unassembled WGS sequence"/>
</dbReference>
<dbReference type="InterPro" id="IPR042099">
    <property type="entry name" value="ANL_N_sf"/>
</dbReference>
<keyword evidence="1" id="KW-0436">Ligase</keyword>
<evidence type="ECO:0000313" key="6">
    <source>
        <dbReference type="EMBL" id="RRH87568.1"/>
    </source>
</evidence>
<dbReference type="InterPro" id="IPR000873">
    <property type="entry name" value="AMP-dep_synth/lig_dom"/>
</dbReference>
<evidence type="ECO:0000256" key="4">
    <source>
        <dbReference type="SAM" id="MobiDB-lite"/>
    </source>
</evidence>
<name>A0A3P3EQD3_9BURK</name>
<proteinExistence type="predicted"/>
<dbReference type="AlphaFoldDB" id="A0A3P3EQD3"/>